<evidence type="ECO:0008006" key="5">
    <source>
        <dbReference type="Google" id="ProtNLM"/>
    </source>
</evidence>
<dbReference type="Proteomes" id="UP000241808">
    <property type="component" value="Unassembled WGS sequence"/>
</dbReference>
<feature type="compositionally biased region" description="Pro residues" evidence="1">
    <location>
        <begin position="24"/>
        <end position="45"/>
    </location>
</feature>
<comment type="caution">
    <text evidence="3">The sequence shown here is derived from an EMBL/GenBank/DDBJ whole genome shotgun (WGS) entry which is preliminary data.</text>
</comment>
<dbReference type="PROSITE" id="PS51257">
    <property type="entry name" value="PROKAR_LIPOPROTEIN"/>
    <property type="match status" value="1"/>
</dbReference>
<evidence type="ECO:0000256" key="2">
    <source>
        <dbReference type="SAM" id="SignalP"/>
    </source>
</evidence>
<feature type="region of interest" description="Disordered" evidence="1">
    <location>
        <begin position="22"/>
        <end position="67"/>
    </location>
</feature>
<keyword evidence="2" id="KW-0732">Signal</keyword>
<accession>A0A2T4Z5H3</accession>
<name>A0A2T4Z5H3_9HYPH</name>
<dbReference type="RefSeq" id="WP_108176920.1">
    <property type="nucleotide sequence ID" value="NZ_PZZL01000004.1"/>
</dbReference>
<feature type="compositionally biased region" description="Polar residues" evidence="1">
    <location>
        <begin position="52"/>
        <end position="61"/>
    </location>
</feature>
<dbReference type="AlphaFoldDB" id="A0A2T4Z5H3"/>
<reference evidence="3 4" key="1">
    <citation type="submission" date="2018-04" db="EMBL/GenBank/DDBJ databases">
        <title>Genomic Encyclopedia of Archaeal and Bacterial Type Strains, Phase II (KMG-II): from individual species to whole genera.</title>
        <authorList>
            <person name="Goeker M."/>
        </authorList>
    </citation>
    <scope>NUCLEOTIDE SEQUENCE [LARGE SCALE GENOMIC DNA]</scope>
    <source>
        <strain evidence="3 4">DSM 25521</strain>
    </source>
</reference>
<protein>
    <recommendedName>
        <fullName evidence="5">Lipoprotein</fullName>
    </recommendedName>
</protein>
<evidence type="ECO:0000313" key="4">
    <source>
        <dbReference type="Proteomes" id="UP000241808"/>
    </source>
</evidence>
<evidence type="ECO:0000256" key="1">
    <source>
        <dbReference type="SAM" id="MobiDB-lite"/>
    </source>
</evidence>
<keyword evidence="4" id="KW-1185">Reference proteome</keyword>
<sequence length="67" mass="6886">MTAWFIRGLTIAAAVGLAACAQTAPPPPPGPPVVNATPPPLPPDPALGAHATQNQGESQQGRRQRNR</sequence>
<feature type="chain" id="PRO_5015543752" description="Lipoprotein" evidence="2">
    <location>
        <begin position="25"/>
        <end position="67"/>
    </location>
</feature>
<feature type="signal peptide" evidence="2">
    <location>
        <begin position="1"/>
        <end position="24"/>
    </location>
</feature>
<evidence type="ECO:0000313" key="3">
    <source>
        <dbReference type="EMBL" id="PTM57136.1"/>
    </source>
</evidence>
<proteinExistence type="predicted"/>
<gene>
    <name evidence="3" type="ORF">C8P69_104184</name>
</gene>
<dbReference type="EMBL" id="PZZL01000004">
    <property type="protein sequence ID" value="PTM57136.1"/>
    <property type="molecule type" value="Genomic_DNA"/>
</dbReference>
<organism evidence="3 4">
    <name type="scientific">Phreatobacter oligotrophus</name>
    <dbReference type="NCBI Taxonomy" id="1122261"/>
    <lineage>
        <taxon>Bacteria</taxon>
        <taxon>Pseudomonadati</taxon>
        <taxon>Pseudomonadota</taxon>
        <taxon>Alphaproteobacteria</taxon>
        <taxon>Hyphomicrobiales</taxon>
        <taxon>Phreatobacteraceae</taxon>
        <taxon>Phreatobacter</taxon>
    </lineage>
</organism>